<evidence type="ECO:0000256" key="1">
    <source>
        <dbReference type="SAM" id="Phobius"/>
    </source>
</evidence>
<comment type="caution">
    <text evidence="3">The sequence shown here is derived from an EMBL/GenBank/DDBJ whole genome shotgun (WGS) entry which is preliminary data.</text>
</comment>
<dbReference type="EMBL" id="JACAPU010000007">
    <property type="protein sequence ID" value="NWB46090.1"/>
    <property type="molecule type" value="Genomic_DNA"/>
</dbReference>
<sequence>MQGAPRIESRSSVSVYAGYSRSSSSNLILGDESNRHSVDDGVIMLRLILMTLTLFSGFAQASVLLQQPITLDTGSGELFGSLLLPRSDAPVPVVLIVSGSGPTDRDGNNPDGGRTDSLKRLASVLASHNIASVRFDKRGVAASLPAAPDERTLSIEGYTADVVAWGEKLKADPRFGPLILLGHSEGALIATLAAPKLDAVALISVAGSGRPVDSVVRQQLANNLPPALMLRANALLDSLKAGHLDNDIPAPLMPIFRPSVQPYLISLFRQDPAAAFARLKIPALIVQGRNDIQVGVGDAEALKAAKPDAQLVLIGGMNHVLRIVPDDLKSQLASYKNPQLPLAAELGSQILAFIDGVLHH</sequence>
<dbReference type="Pfam" id="PF12146">
    <property type="entry name" value="Hydrolase_4"/>
    <property type="match status" value="1"/>
</dbReference>
<organism evidence="3 4">
    <name type="scientific">Pseudomonas gingeri</name>
    <dbReference type="NCBI Taxonomy" id="117681"/>
    <lineage>
        <taxon>Bacteria</taxon>
        <taxon>Pseudomonadati</taxon>
        <taxon>Pseudomonadota</taxon>
        <taxon>Gammaproteobacteria</taxon>
        <taxon>Pseudomonadales</taxon>
        <taxon>Pseudomonadaceae</taxon>
        <taxon>Pseudomonas</taxon>
    </lineage>
</organism>
<keyword evidence="1" id="KW-0472">Membrane</keyword>
<dbReference type="InterPro" id="IPR029058">
    <property type="entry name" value="AB_hydrolase_fold"/>
</dbReference>
<evidence type="ECO:0000259" key="2">
    <source>
        <dbReference type="Pfam" id="PF12146"/>
    </source>
</evidence>
<evidence type="ECO:0000313" key="4">
    <source>
        <dbReference type="Proteomes" id="UP000582981"/>
    </source>
</evidence>
<gene>
    <name evidence="3" type="ORF">HX829_06250</name>
</gene>
<dbReference type="GO" id="GO:0052689">
    <property type="term" value="F:carboxylic ester hydrolase activity"/>
    <property type="evidence" value="ECO:0007669"/>
    <property type="project" value="TreeGrafter"/>
</dbReference>
<feature type="transmembrane region" description="Helical" evidence="1">
    <location>
        <begin position="43"/>
        <end position="65"/>
    </location>
</feature>
<reference evidence="3 4" key="1">
    <citation type="submission" date="2020-04" db="EMBL/GenBank/DDBJ databases">
        <title>Molecular characterization of pseudomonads from Agaricus bisporus reveal novel blotch 2 pathogens in Western Europe.</title>
        <authorList>
            <person name="Taparia T."/>
            <person name="Krijger M."/>
            <person name="Haynes E."/>
            <person name="Elpinstone J.G."/>
            <person name="Noble R."/>
            <person name="Van Der Wolf J."/>
        </authorList>
    </citation>
    <scope>NUCLEOTIDE SEQUENCE [LARGE SCALE GENOMIC DNA]</scope>
    <source>
        <strain evidence="3 4">F1001</strain>
    </source>
</reference>
<dbReference type="PANTHER" id="PTHR43265">
    <property type="entry name" value="ESTERASE ESTD"/>
    <property type="match status" value="1"/>
</dbReference>
<dbReference type="SUPFAM" id="SSF53474">
    <property type="entry name" value="alpha/beta-Hydrolases"/>
    <property type="match status" value="1"/>
</dbReference>
<dbReference type="Proteomes" id="UP000582981">
    <property type="component" value="Unassembled WGS sequence"/>
</dbReference>
<feature type="domain" description="Serine aminopeptidase S33" evidence="2">
    <location>
        <begin position="118"/>
        <end position="320"/>
    </location>
</feature>
<dbReference type="Gene3D" id="3.40.50.1820">
    <property type="entry name" value="alpha/beta hydrolase"/>
    <property type="match status" value="1"/>
</dbReference>
<keyword evidence="1" id="KW-1133">Transmembrane helix</keyword>
<name>A0A7Y7WB32_9PSED</name>
<keyword evidence="3" id="KW-0378">Hydrolase</keyword>
<dbReference type="AlphaFoldDB" id="A0A7Y7WB32"/>
<dbReference type="InterPro" id="IPR053145">
    <property type="entry name" value="AB_hydrolase_Est10"/>
</dbReference>
<dbReference type="InterPro" id="IPR022742">
    <property type="entry name" value="Hydrolase_4"/>
</dbReference>
<evidence type="ECO:0000313" key="3">
    <source>
        <dbReference type="EMBL" id="NWB46090.1"/>
    </source>
</evidence>
<proteinExistence type="predicted"/>
<accession>A0A7Y7WB32</accession>
<dbReference type="PANTHER" id="PTHR43265:SF1">
    <property type="entry name" value="ESTERASE ESTD"/>
    <property type="match status" value="1"/>
</dbReference>
<keyword evidence="1" id="KW-0812">Transmembrane</keyword>
<protein>
    <submittedName>
        <fullName evidence="3">Alpha/beta fold hydrolase</fullName>
    </submittedName>
</protein>